<dbReference type="Proteomes" id="UP001268651">
    <property type="component" value="Unassembled WGS sequence"/>
</dbReference>
<accession>A0ABU3U7C6</accession>
<evidence type="ECO:0000313" key="1">
    <source>
        <dbReference type="EMBL" id="MDU8886309.1"/>
    </source>
</evidence>
<proteinExistence type="predicted"/>
<gene>
    <name evidence="1" type="ORF">RXV94_09070</name>
</gene>
<organism evidence="1 2">
    <name type="scientific">Gilvirhabdus luticola</name>
    <dbReference type="NCBI Taxonomy" id="3079858"/>
    <lineage>
        <taxon>Bacteria</taxon>
        <taxon>Pseudomonadati</taxon>
        <taxon>Bacteroidota</taxon>
        <taxon>Flavobacteriia</taxon>
        <taxon>Flavobacteriales</taxon>
        <taxon>Flavobacteriaceae</taxon>
        <taxon>Gilvirhabdus</taxon>
    </lineage>
</organism>
<keyword evidence="2" id="KW-1185">Reference proteome</keyword>
<dbReference type="RefSeq" id="WP_316662298.1">
    <property type="nucleotide sequence ID" value="NZ_JAWHTF010000004.1"/>
</dbReference>
<comment type="caution">
    <text evidence="1">The sequence shown here is derived from an EMBL/GenBank/DDBJ whole genome shotgun (WGS) entry which is preliminary data.</text>
</comment>
<dbReference type="EMBL" id="JAWHTF010000004">
    <property type="protein sequence ID" value="MDU8886309.1"/>
    <property type="molecule type" value="Genomic_DNA"/>
</dbReference>
<sequence>MTPKEQAEELLREWDFRGTPFNDAGIFVSEMIYENKKYNSDNINEKGYWELVKEELEKMRANQITNMEREILKREYGYEESEEKPINYKTINESKSGHNENEKVLEEMSNNQKFHLRIYDNYHYMDESEAYNHGQYDSYEDAMIGAQKIVDEFFEHNWKPGVTPNDLMVQYCLYGEDPIILPNEHGKHKSFSARTYAEISAVKICRKLENK</sequence>
<name>A0ABU3U7C6_9FLAO</name>
<evidence type="ECO:0000313" key="2">
    <source>
        <dbReference type="Proteomes" id="UP001268651"/>
    </source>
</evidence>
<protein>
    <recommendedName>
        <fullName evidence="3">Phage protein</fullName>
    </recommendedName>
</protein>
<evidence type="ECO:0008006" key="3">
    <source>
        <dbReference type="Google" id="ProtNLM"/>
    </source>
</evidence>
<reference evidence="1 2" key="1">
    <citation type="submission" date="2023-10" db="EMBL/GenBank/DDBJ databases">
        <title>Marimonas sp. nov. isolated from tidal mud flat.</title>
        <authorList>
            <person name="Jaincy N.J."/>
            <person name="Srinivasan S."/>
            <person name="Lee S.-S."/>
        </authorList>
    </citation>
    <scope>NUCLEOTIDE SEQUENCE [LARGE SCALE GENOMIC DNA]</scope>
    <source>
        <strain evidence="1 2">MJ-SS3</strain>
    </source>
</reference>